<evidence type="ECO:0000256" key="1">
    <source>
        <dbReference type="SAM" id="Coils"/>
    </source>
</evidence>
<feature type="region of interest" description="Disordered" evidence="2">
    <location>
        <begin position="662"/>
        <end position="804"/>
    </location>
</feature>
<feature type="coiled-coil region" evidence="1">
    <location>
        <begin position="331"/>
        <end position="388"/>
    </location>
</feature>
<feature type="domain" description="DUF4795" evidence="3">
    <location>
        <begin position="364"/>
        <end position="570"/>
    </location>
</feature>
<keyword evidence="5" id="KW-1185">Reference proteome</keyword>
<name>A0A8T1N3Y7_CLOSI</name>
<evidence type="ECO:0000313" key="5">
    <source>
        <dbReference type="Proteomes" id="UP000286415"/>
    </source>
</evidence>
<dbReference type="PANTHER" id="PTHR47080">
    <property type="entry name" value="CHROMOSOME 16 OPEN READING FRAME 96"/>
    <property type="match status" value="1"/>
</dbReference>
<dbReference type="Pfam" id="PF16043">
    <property type="entry name" value="DUF4795"/>
    <property type="match status" value="1"/>
</dbReference>
<accession>A0A8T1N3Y7</accession>
<comment type="caution">
    <text evidence="4">The sequence shown here is derived from an EMBL/GenBank/DDBJ whole genome shotgun (WGS) entry which is preliminary data.</text>
</comment>
<dbReference type="InterPro" id="IPR032013">
    <property type="entry name" value="DUF4795"/>
</dbReference>
<dbReference type="PANTHER" id="PTHR47080:SF1">
    <property type="entry name" value="CHROMOSOME 16 OPEN READING FRAME 96"/>
    <property type="match status" value="1"/>
</dbReference>
<feature type="coiled-coil region" evidence="1">
    <location>
        <begin position="145"/>
        <end position="209"/>
    </location>
</feature>
<protein>
    <submittedName>
        <fullName evidence="4">Glutamine-rich protein 2</fullName>
    </submittedName>
</protein>
<keyword evidence="1" id="KW-0175">Coiled coil</keyword>
<dbReference type="AlphaFoldDB" id="A0A8T1N3Y7"/>
<evidence type="ECO:0000259" key="3">
    <source>
        <dbReference type="Pfam" id="PF16043"/>
    </source>
</evidence>
<proteinExistence type="predicted"/>
<reference evidence="4 5" key="1">
    <citation type="journal article" date="2018" name="Biotechnol. Adv.">
        <title>Improved genomic resources and new bioinformatic workflow for the carcinogenic parasite Clonorchis sinensis: Biotechnological implications.</title>
        <authorList>
            <person name="Wang D."/>
            <person name="Korhonen P.K."/>
            <person name="Gasser R.B."/>
            <person name="Young N.D."/>
        </authorList>
    </citation>
    <scope>NUCLEOTIDE SEQUENCE [LARGE SCALE GENOMIC DNA]</scope>
    <source>
        <strain evidence="4">Cs-k2</strain>
    </source>
</reference>
<evidence type="ECO:0000256" key="2">
    <source>
        <dbReference type="SAM" id="MobiDB-lite"/>
    </source>
</evidence>
<organism evidence="4 5">
    <name type="scientific">Clonorchis sinensis</name>
    <name type="common">Chinese liver fluke</name>
    <dbReference type="NCBI Taxonomy" id="79923"/>
    <lineage>
        <taxon>Eukaryota</taxon>
        <taxon>Metazoa</taxon>
        <taxon>Spiralia</taxon>
        <taxon>Lophotrochozoa</taxon>
        <taxon>Platyhelminthes</taxon>
        <taxon>Trematoda</taxon>
        <taxon>Digenea</taxon>
        <taxon>Opisthorchiida</taxon>
        <taxon>Opisthorchiata</taxon>
        <taxon>Opisthorchiidae</taxon>
        <taxon>Clonorchis</taxon>
    </lineage>
</organism>
<feature type="compositionally biased region" description="Basic and acidic residues" evidence="2">
    <location>
        <begin position="697"/>
        <end position="706"/>
    </location>
</feature>
<dbReference type="Proteomes" id="UP000286415">
    <property type="component" value="Unassembled WGS sequence"/>
</dbReference>
<evidence type="ECO:0000313" key="4">
    <source>
        <dbReference type="EMBL" id="KAG5455211.1"/>
    </source>
</evidence>
<dbReference type="OrthoDB" id="5981048at2759"/>
<reference evidence="4 5" key="2">
    <citation type="journal article" date="2021" name="Genomics">
        <title>High-quality reference genome for Clonorchis sinensis.</title>
        <authorList>
            <person name="Young N.D."/>
            <person name="Stroehlein A.J."/>
            <person name="Kinkar L."/>
            <person name="Wang T."/>
            <person name="Sohn W.M."/>
            <person name="Chang B.C.H."/>
            <person name="Kaur P."/>
            <person name="Weisz D."/>
            <person name="Dudchenko O."/>
            <person name="Aiden E.L."/>
            <person name="Korhonen P.K."/>
            <person name="Gasser R.B."/>
        </authorList>
    </citation>
    <scope>NUCLEOTIDE SEQUENCE [LARGE SCALE GENOMIC DNA]</scope>
    <source>
        <strain evidence="4">Cs-k2</strain>
    </source>
</reference>
<gene>
    <name evidence="4" type="ORF">CSKR_203850</name>
</gene>
<feature type="compositionally biased region" description="Acidic residues" evidence="2">
    <location>
        <begin position="664"/>
        <end position="677"/>
    </location>
</feature>
<sequence>MVDETNQPKVMKLTNLLNAALGSPEPGCVNFNLLHNLLSSVLHHLKLEDVEASIEQVNTDEVRGIQLGTYMEHTVPALEDRLSKVESQLAILNSLPDNRQLLGDLYSGSEGKSVKQDTADNQRRVAELWQTVNINRRVDATEEGVSRLSSLIDDLLGQITQLKEDNKALQVALKQSQEDTTLKDRLNYLERKLADLEKQQNQDAQLLKNVVHMDALRGLVFWQSLGTAITGIDCMTAYAKATDARVSPHETTTWDTGSGRTERKLVEKLPEEYIRCPDPDLLSTLRKLGFVASGYDNVLERIDRLEELMALKLTRDDLEALGFSPALLKRIDDLEAISKELQKEREKIYVDCGTSPHMPFPSDNKKLIKNLQENLNTLREQIARIAGLTSDLQTETKEIRVDCKDLHQLIKDLDTRKADYDYVDAQMLKKADLSALADLLSRAEFEASNDEMHKTMMDLFGKLSNTDEELRELIRAIADRLDTKMDRDEIEQLRAWLEKRFKKIMARLRAGQSVSPVKTTTDEAAGLRRGLQHYHCISCDRPLHVSTGPESATPRVESRGFPSSRSIRPYTTYELDTIRQLHSLGANIYDVYGITRSCGGPQTTSTAYKRLNRGNQGRSAIYEDELGRPLPCLPPQTEVNLEGCDGQIYRGRISLRDIHSIGVETEEEPTQAEEDLEEVRLPPIPKTPLTGRGSSARRVDTDERRRAQTARSPQRVRVVGLSEHSGRHSVSPLRSSRKVQLVQPSTRMEDVMPDSPSAQPAVEIPTPSETKDVRRAGSSDSAPASTPTADMSPHQDTGHLDEFP</sequence>
<dbReference type="EMBL" id="NIRI02000005">
    <property type="protein sequence ID" value="KAG5455211.1"/>
    <property type="molecule type" value="Genomic_DNA"/>
</dbReference>
<feature type="compositionally biased region" description="Low complexity" evidence="2">
    <location>
        <begin position="778"/>
        <end position="790"/>
    </location>
</feature>